<reference evidence="5" key="1">
    <citation type="submission" date="2013-09" db="EMBL/GenBank/DDBJ databases">
        <title>The Genome Sequence of Anopheles maculatus species B.</title>
        <authorList>
            <consortium name="The Broad Institute Genomics Platform"/>
            <person name="Neafsey D.E."/>
            <person name="Besansky N."/>
            <person name="Howell P."/>
            <person name="Walton C."/>
            <person name="Young S.K."/>
            <person name="Zeng Q."/>
            <person name="Gargeya S."/>
            <person name="Fitzgerald M."/>
            <person name="Haas B."/>
            <person name="Abouelleil A."/>
            <person name="Allen A.W."/>
            <person name="Alvarado L."/>
            <person name="Arachchi H.M."/>
            <person name="Berlin A.M."/>
            <person name="Chapman S.B."/>
            <person name="Gainer-Dewar J."/>
            <person name="Goldberg J."/>
            <person name="Griggs A."/>
            <person name="Gujja S."/>
            <person name="Hansen M."/>
            <person name="Howarth C."/>
            <person name="Imamovic A."/>
            <person name="Ireland A."/>
            <person name="Larimer J."/>
            <person name="McCowan C."/>
            <person name="Murphy C."/>
            <person name="Pearson M."/>
            <person name="Poon T.W."/>
            <person name="Priest M."/>
            <person name="Roberts A."/>
            <person name="Saif S."/>
            <person name="Shea T."/>
            <person name="Sisk P."/>
            <person name="Sykes S."/>
            <person name="Wortman J."/>
            <person name="Nusbaum C."/>
            <person name="Birren B."/>
        </authorList>
    </citation>
    <scope>NUCLEOTIDE SEQUENCE [LARGE SCALE GENOMIC DNA]</scope>
    <source>
        <strain evidence="5">maculatus3</strain>
    </source>
</reference>
<dbReference type="EnsemblMetazoa" id="AMAM023221-RA">
    <property type="protein sequence ID" value="AMAM023221-PA"/>
    <property type="gene ID" value="AMAM023221"/>
</dbReference>
<feature type="binding site" evidence="1">
    <location>
        <position position="62"/>
    </location>
    <ligand>
        <name>Zn(2+)</name>
        <dbReference type="ChEBI" id="CHEBI:29105"/>
    </ligand>
</feature>
<reference evidence="4" key="2">
    <citation type="submission" date="2020-05" db="UniProtKB">
        <authorList>
            <consortium name="EnsemblMetazoa"/>
        </authorList>
    </citation>
    <scope>IDENTIFICATION</scope>
    <source>
        <strain evidence="4">maculatus3</strain>
    </source>
</reference>
<dbReference type="Gene3D" id="3.40.1800.20">
    <property type="match status" value="1"/>
</dbReference>
<feature type="binding site" evidence="1">
    <location>
        <position position="22"/>
    </location>
    <ligand>
        <name>Zn(2+)</name>
        <dbReference type="ChEBI" id="CHEBI:29105"/>
    </ligand>
</feature>
<feature type="binding site" evidence="1">
    <location>
        <position position="65"/>
    </location>
    <ligand>
        <name>Zn(2+)</name>
        <dbReference type="ChEBI" id="CHEBI:29105"/>
    </ligand>
</feature>
<protein>
    <recommendedName>
        <fullName evidence="3">ZAD domain-containing protein</fullName>
    </recommendedName>
</protein>
<proteinExistence type="predicted"/>
<feature type="compositionally biased region" description="Basic and acidic residues" evidence="2">
    <location>
        <begin position="204"/>
        <end position="231"/>
    </location>
</feature>
<keyword evidence="1" id="KW-0862">Zinc</keyword>
<evidence type="ECO:0000313" key="5">
    <source>
        <dbReference type="Proteomes" id="UP000075901"/>
    </source>
</evidence>
<keyword evidence="5" id="KW-1185">Reference proteome</keyword>
<dbReference type="Pfam" id="PF07776">
    <property type="entry name" value="zf-AD"/>
    <property type="match status" value="1"/>
</dbReference>
<dbReference type="GO" id="GO:0008270">
    <property type="term" value="F:zinc ion binding"/>
    <property type="evidence" value="ECO:0007669"/>
    <property type="project" value="UniProtKB-UniRule"/>
</dbReference>
<evidence type="ECO:0000313" key="4">
    <source>
        <dbReference type="EnsemblMetazoa" id="AMAM023221-PA"/>
    </source>
</evidence>
<dbReference type="AlphaFoldDB" id="A0A182TB10"/>
<dbReference type="Proteomes" id="UP000075901">
    <property type="component" value="Unassembled WGS sequence"/>
</dbReference>
<feature type="compositionally biased region" description="Basic residues" evidence="2">
    <location>
        <begin position="184"/>
        <end position="203"/>
    </location>
</feature>
<dbReference type="PROSITE" id="PS51915">
    <property type="entry name" value="ZAD"/>
    <property type="match status" value="1"/>
</dbReference>
<dbReference type="InterPro" id="IPR012934">
    <property type="entry name" value="Znf_AD"/>
</dbReference>
<dbReference type="GO" id="GO:0005634">
    <property type="term" value="C:nucleus"/>
    <property type="evidence" value="ECO:0007669"/>
    <property type="project" value="InterPro"/>
</dbReference>
<dbReference type="VEuPathDB" id="VectorBase:AMAM023221"/>
<evidence type="ECO:0000259" key="3">
    <source>
        <dbReference type="PROSITE" id="PS51915"/>
    </source>
</evidence>
<dbReference type="SUPFAM" id="SSF57716">
    <property type="entry name" value="Glucocorticoid receptor-like (DNA-binding domain)"/>
    <property type="match status" value="1"/>
</dbReference>
<feature type="region of interest" description="Disordered" evidence="2">
    <location>
        <begin position="132"/>
        <end position="231"/>
    </location>
</feature>
<organism evidence="4 5">
    <name type="scientific">Anopheles maculatus</name>
    <dbReference type="NCBI Taxonomy" id="74869"/>
    <lineage>
        <taxon>Eukaryota</taxon>
        <taxon>Metazoa</taxon>
        <taxon>Ecdysozoa</taxon>
        <taxon>Arthropoda</taxon>
        <taxon>Hexapoda</taxon>
        <taxon>Insecta</taxon>
        <taxon>Pterygota</taxon>
        <taxon>Neoptera</taxon>
        <taxon>Endopterygota</taxon>
        <taxon>Diptera</taxon>
        <taxon>Nematocera</taxon>
        <taxon>Culicoidea</taxon>
        <taxon>Culicidae</taxon>
        <taxon>Anophelinae</taxon>
        <taxon>Anopheles</taxon>
        <taxon>Anopheles maculatus group</taxon>
    </lineage>
</organism>
<evidence type="ECO:0000256" key="2">
    <source>
        <dbReference type="SAM" id="MobiDB-lite"/>
    </source>
</evidence>
<keyword evidence="1" id="KW-0863">Zinc-finger</keyword>
<name>A0A182TB10_9DIPT</name>
<keyword evidence="1" id="KW-0479">Metal-binding</keyword>
<dbReference type="SMART" id="SM00868">
    <property type="entry name" value="zf-AD"/>
    <property type="match status" value="1"/>
</dbReference>
<feature type="binding site" evidence="1">
    <location>
        <position position="19"/>
    </location>
    <ligand>
        <name>Zn(2+)</name>
        <dbReference type="ChEBI" id="CHEBI:29105"/>
    </ligand>
</feature>
<accession>A0A182TB10</accession>
<feature type="compositionally biased region" description="Acidic residues" evidence="2">
    <location>
        <begin position="148"/>
        <end position="171"/>
    </location>
</feature>
<sequence>MFKTEPEKSSVIDERNKKCRLCLQQFGSEHGTPITDDEFSAKLEKVFNFPILPEELLPDLACSGCRTIVSDFHCYAVQVQSNQEQLKFVWKEQKYQPFEEVKLEAPEEEDFYNAEIENTHEKHEPEVNIIVTRKPAKRRQPQQQAADDTADDVSDDAFEEDTEDDSNDDADFVPKVVPKDGTLKRPRRSRTVKCKQLPKKKERTLKAEKQSPDKLEPEEQARHTEDDKRMR</sequence>
<feature type="domain" description="ZAD" evidence="3">
    <location>
        <begin position="17"/>
        <end position="89"/>
    </location>
</feature>
<evidence type="ECO:0000256" key="1">
    <source>
        <dbReference type="PROSITE-ProRule" id="PRU01263"/>
    </source>
</evidence>